<keyword evidence="10 20" id="KW-0547">Nucleotide-binding</keyword>
<evidence type="ECO:0000256" key="7">
    <source>
        <dbReference type="ARBA" id="ARBA00022490"/>
    </source>
</evidence>
<evidence type="ECO:0000256" key="18">
    <source>
        <dbReference type="ARBA" id="ARBA00060592"/>
    </source>
</evidence>
<protein>
    <recommendedName>
        <fullName evidence="6 19">D-alanine--D-alanine ligase</fullName>
        <ecNumber evidence="6 19">6.3.2.4</ecNumber>
    </recommendedName>
    <alternativeName>
        <fullName evidence="19">D-Ala-D-Ala ligase</fullName>
    </alternativeName>
    <alternativeName>
        <fullName evidence="19">D-alanylalanine synthetase</fullName>
    </alternativeName>
</protein>
<feature type="binding site" evidence="20">
    <location>
        <begin position="224"/>
        <end position="232"/>
    </location>
    <ligand>
        <name>ATP</name>
        <dbReference type="ChEBI" id="CHEBI:30616"/>
    </ligand>
</feature>
<evidence type="ECO:0000259" key="23">
    <source>
        <dbReference type="PROSITE" id="PS50975"/>
    </source>
</evidence>
<comment type="similarity">
    <text evidence="5 19">Belongs to the D-alanine--D-alanine ligase family.</text>
</comment>
<dbReference type="NCBIfam" id="NF002528">
    <property type="entry name" value="PRK01966.1-4"/>
    <property type="match status" value="1"/>
</dbReference>
<keyword evidence="11 22" id="KW-0067">ATP-binding</keyword>
<feature type="binding site" evidence="20">
    <location>
        <position position="143"/>
    </location>
    <ligand>
        <name>ATP</name>
        <dbReference type="ChEBI" id="CHEBI:30616"/>
    </ligand>
</feature>
<dbReference type="GO" id="GO:0005829">
    <property type="term" value="C:cytosol"/>
    <property type="evidence" value="ECO:0007669"/>
    <property type="project" value="TreeGrafter"/>
</dbReference>
<dbReference type="PANTHER" id="PTHR23132">
    <property type="entry name" value="D-ALANINE--D-ALANINE LIGASE"/>
    <property type="match status" value="1"/>
</dbReference>
<keyword evidence="16 19" id="KW-0961">Cell wall biogenesis/degradation</keyword>
<dbReference type="GO" id="GO:0008360">
    <property type="term" value="P:regulation of cell shape"/>
    <property type="evidence" value="ECO:0007669"/>
    <property type="project" value="UniProtKB-KW"/>
</dbReference>
<evidence type="ECO:0000256" key="1">
    <source>
        <dbReference type="ARBA" id="ARBA00001936"/>
    </source>
</evidence>
<comment type="function">
    <text evidence="2 19">Cell wall formation.</text>
</comment>
<comment type="cofactor">
    <cofactor evidence="1">
        <name>Mn(2+)</name>
        <dbReference type="ChEBI" id="CHEBI:29035"/>
    </cofactor>
</comment>
<dbReference type="InterPro" id="IPR013815">
    <property type="entry name" value="ATP_grasp_subdomain_1"/>
</dbReference>
<evidence type="ECO:0000313" key="25">
    <source>
        <dbReference type="Proteomes" id="UP000034889"/>
    </source>
</evidence>
<keyword evidence="13 19" id="KW-0133">Cell shape</keyword>
<dbReference type="InterPro" id="IPR011095">
    <property type="entry name" value="Dala_Dala_lig_C"/>
</dbReference>
<dbReference type="FunFam" id="3.30.1490.20:FF:000007">
    <property type="entry name" value="D-alanine--D-alanine ligase"/>
    <property type="match status" value="1"/>
</dbReference>
<dbReference type="AlphaFoldDB" id="A0A0G1K2Y9"/>
<dbReference type="SUPFAM" id="SSF52440">
    <property type="entry name" value="PreATP-grasp domain"/>
    <property type="match status" value="1"/>
</dbReference>
<dbReference type="SUPFAM" id="SSF56059">
    <property type="entry name" value="Glutathione synthetase ATP-binding domain-like"/>
    <property type="match status" value="1"/>
</dbReference>
<evidence type="ECO:0000256" key="16">
    <source>
        <dbReference type="ARBA" id="ARBA00023316"/>
    </source>
</evidence>
<keyword evidence="7 19" id="KW-0963">Cytoplasm</keyword>
<evidence type="ECO:0000256" key="10">
    <source>
        <dbReference type="ARBA" id="ARBA00022741"/>
    </source>
</evidence>
<dbReference type="InterPro" id="IPR016185">
    <property type="entry name" value="PreATP-grasp_dom_sf"/>
</dbReference>
<dbReference type="GO" id="GO:0009252">
    <property type="term" value="P:peptidoglycan biosynthetic process"/>
    <property type="evidence" value="ECO:0007669"/>
    <property type="project" value="UniProtKB-UniRule"/>
</dbReference>
<dbReference type="PANTHER" id="PTHR23132:SF25">
    <property type="entry name" value="D-ALANINE--D-ALANINE LIGASE A"/>
    <property type="match status" value="1"/>
</dbReference>
<dbReference type="InterPro" id="IPR011761">
    <property type="entry name" value="ATP-grasp"/>
</dbReference>
<dbReference type="EC" id="6.3.2.4" evidence="6 19"/>
<keyword evidence="9 21" id="KW-0479">Metal-binding</keyword>
<feature type="binding site" evidence="21">
    <location>
        <position position="332"/>
    </location>
    <ligand>
        <name>Mg(2+)</name>
        <dbReference type="ChEBI" id="CHEBI:18420"/>
        <label>1</label>
    </ligand>
</feature>
<dbReference type="UniPathway" id="UPA00219"/>
<comment type="pathway">
    <text evidence="18">Glycan biosynthesis.</text>
</comment>
<dbReference type="Gene3D" id="3.30.1490.20">
    <property type="entry name" value="ATP-grasp fold, A domain"/>
    <property type="match status" value="1"/>
</dbReference>
<dbReference type="NCBIfam" id="TIGR01205">
    <property type="entry name" value="D_ala_D_alaTIGR"/>
    <property type="match status" value="1"/>
</dbReference>
<gene>
    <name evidence="19" type="primary">ddl</name>
    <name evidence="24" type="ORF">UW74_C0030G0002</name>
</gene>
<feature type="binding site" evidence="20">
    <location>
        <begin position="186"/>
        <end position="188"/>
    </location>
    <ligand>
        <name>ATP</name>
        <dbReference type="ChEBI" id="CHEBI:30616"/>
    </ligand>
</feature>
<keyword evidence="14 19" id="KW-0573">Peptidoglycan synthesis</keyword>
<dbReference type="Gene3D" id="3.40.50.20">
    <property type="match status" value="1"/>
</dbReference>
<keyword evidence="8 19" id="KW-0436">Ligase</keyword>
<dbReference type="InterPro" id="IPR005905">
    <property type="entry name" value="D_ala_D_ala"/>
</dbReference>
<feature type="binding site" evidence="20">
    <location>
        <begin position="194"/>
        <end position="195"/>
    </location>
    <ligand>
        <name>ATP</name>
        <dbReference type="ChEBI" id="CHEBI:30616"/>
    </ligand>
</feature>
<evidence type="ECO:0000256" key="2">
    <source>
        <dbReference type="ARBA" id="ARBA00003921"/>
    </source>
</evidence>
<dbReference type="PROSITE" id="PS00844">
    <property type="entry name" value="DALA_DALA_LIGASE_2"/>
    <property type="match status" value="1"/>
</dbReference>
<evidence type="ECO:0000256" key="15">
    <source>
        <dbReference type="ARBA" id="ARBA00023211"/>
    </source>
</evidence>
<evidence type="ECO:0000256" key="17">
    <source>
        <dbReference type="ARBA" id="ARBA00047614"/>
    </source>
</evidence>
<dbReference type="GO" id="GO:0005524">
    <property type="term" value="F:ATP binding"/>
    <property type="evidence" value="ECO:0007669"/>
    <property type="project" value="UniProtKB-UniRule"/>
</dbReference>
<dbReference type="HAMAP" id="MF_00047">
    <property type="entry name" value="Dala_Dala_lig"/>
    <property type="match status" value="1"/>
</dbReference>
<dbReference type="PIRSF" id="PIRSF039102">
    <property type="entry name" value="Ddl/VanB"/>
    <property type="match status" value="1"/>
</dbReference>
<evidence type="ECO:0000313" key="24">
    <source>
        <dbReference type="EMBL" id="KKT77898.1"/>
    </source>
</evidence>
<dbReference type="Proteomes" id="UP000034889">
    <property type="component" value="Unassembled WGS sequence"/>
</dbReference>
<dbReference type="GO" id="GO:0046872">
    <property type="term" value="F:metal ion binding"/>
    <property type="evidence" value="ECO:0007669"/>
    <property type="project" value="UniProtKB-KW"/>
</dbReference>
<evidence type="ECO:0000256" key="12">
    <source>
        <dbReference type="ARBA" id="ARBA00022842"/>
    </source>
</evidence>
<evidence type="ECO:0000256" key="19">
    <source>
        <dbReference type="HAMAP-Rule" id="MF_00047"/>
    </source>
</evidence>
<feature type="domain" description="ATP-grasp" evidence="23">
    <location>
        <begin position="147"/>
        <end position="361"/>
    </location>
</feature>
<evidence type="ECO:0000256" key="5">
    <source>
        <dbReference type="ARBA" id="ARBA00010871"/>
    </source>
</evidence>
<feature type="binding site" evidence="21">
    <location>
        <position position="318"/>
    </location>
    <ligand>
        <name>Mg(2+)</name>
        <dbReference type="ChEBI" id="CHEBI:18420"/>
        <label>1</label>
    </ligand>
</feature>
<dbReference type="InterPro" id="IPR000291">
    <property type="entry name" value="D-Ala_lig_Van_CS"/>
</dbReference>
<keyword evidence="12 21" id="KW-0460">Magnesium</keyword>
<keyword evidence="15 21" id="KW-0464">Manganese</keyword>
<organism evidence="24 25">
    <name type="scientific">Candidatus Giovannonibacteria bacterium GW2011_GWC2_44_8</name>
    <dbReference type="NCBI Taxonomy" id="1618657"/>
    <lineage>
        <taxon>Bacteria</taxon>
        <taxon>Candidatus Giovannoniibacteriota</taxon>
    </lineage>
</organism>
<dbReference type="PROSITE" id="PS50975">
    <property type="entry name" value="ATP_GRASP"/>
    <property type="match status" value="1"/>
</dbReference>
<evidence type="ECO:0000256" key="13">
    <source>
        <dbReference type="ARBA" id="ARBA00022960"/>
    </source>
</evidence>
<feature type="binding site" evidence="21">
    <location>
        <position position="334"/>
    </location>
    <ligand>
        <name>Mg(2+)</name>
        <dbReference type="ChEBI" id="CHEBI:18420"/>
        <label>2</label>
    </ligand>
</feature>
<feature type="binding site" evidence="20">
    <location>
        <begin position="331"/>
        <end position="332"/>
    </location>
    <ligand>
        <name>ATP</name>
        <dbReference type="ChEBI" id="CHEBI:30616"/>
    </ligand>
</feature>
<comment type="cofactor">
    <cofactor evidence="21">
        <name>Mg(2+)</name>
        <dbReference type="ChEBI" id="CHEBI:18420"/>
    </cofactor>
    <cofactor evidence="21">
        <name>Mn(2+)</name>
        <dbReference type="ChEBI" id="CHEBI:29035"/>
    </cofactor>
    <text evidence="21">Binds 2 magnesium or manganese ions per subunit.</text>
</comment>
<proteinExistence type="inferred from homology"/>
<reference evidence="24 25" key="1">
    <citation type="journal article" date="2015" name="Nature">
        <title>rRNA introns, odd ribosomes, and small enigmatic genomes across a large radiation of phyla.</title>
        <authorList>
            <person name="Brown C.T."/>
            <person name="Hug L.A."/>
            <person name="Thomas B.C."/>
            <person name="Sharon I."/>
            <person name="Castelle C.J."/>
            <person name="Singh A."/>
            <person name="Wilkins M.J."/>
            <person name="Williams K.H."/>
            <person name="Banfield J.F."/>
        </authorList>
    </citation>
    <scope>NUCLEOTIDE SEQUENCE [LARGE SCALE GENOMIC DNA]</scope>
</reference>
<dbReference type="Pfam" id="PF07478">
    <property type="entry name" value="Dala_Dala_lig_C"/>
    <property type="match status" value="1"/>
</dbReference>
<dbReference type="Gene3D" id="3.30.470.20">
    <property type="entry name" value="ATP-grasp fold, B domain"/>
    <property type="match status" value="1"/>
</dbReference>
<name>A0A0G1K2Y9_9BACT</name>
<feature type="binding site" evidence="21">
    <location>
        <position position="332"/>
    </location>
    <ligand>
        <name>Mg(2+)</name>
        <dbReference type="ChEBI" id="CHEBI:18420"/>
        <label>2</label>
    </ligand>
</feature>
<evidence type="ECO:0000256" key="22">
    <source>
        <dbReference type="PROSITE-ProRule" id="PRU00409"/>
    </source>
</evidence>
<evidence type="ECO:0000256" key="21">
    <source>
        <dbReference type="PIRSR" id="PIRSR039102-3"/>
    </source>
</evidence>
<evidence type="ECO:0000256" key="4">
    <source>
        <dbReference type="ARBA" id="ARBA00004752"/>
    </source>
</evidence>
<dbReference type="GO" id="GO:0008716">
    <property type="term" value="F:D-alanine-D-alanine ligase activity"/>
    <property type="evidence" value="ECO:0007669"/>
    <property type="project" value="UniProtKB-UniRule"/>
</dbReference>
<dbReference type="Pfam" id="PF01820">
    <property type="entry name" value="Dala_Dala_lig_N"/>
    <property type="match status" value="1"/>
</dbReference>
<dbReference type="PATRIC" id="fig|1618657.3.peg.347"/>
<evidence type="ECO:0000256" key="9">
    <source>
        <dbReference type="ARBA" id="ARBA00022723"/>
    </source>
</evidence>
<evidence type="ECO:0000256" key="11">
    <source>
        <dbReference type="ARBA" id="ARBA00022840"/>
    </source>
</evidence>
<comment type="catalytic activity">
    <reaction evidence="17 19">
        <text>2 D-alanine + ATP = D-alanyl-D-alanine + ADP + phosphate + H(+)</text>
        <dbReference type="Rhea" id="RHEA:11224"/>
        <dbReference type="ChEBI" id="CHEBI:15378"/>
        <dbReference type="ChEBI" id="CHEBI:30616"/>
        <dbReference type="ChEBI" id="CHEBI:43474"/>
        <dbReference type="ChEBI" id="CHEBI:57416"/>
        <dbReference type="ChEBI" id="CHEBI:57822"/>
        <dbReference type="ChEBI" id="CHEBI:456216"/>
        <dbReference type="EC" id="6.3.2.4"/>
    </reaction>
</comment>
<accession>A0A0G1K2Y9</accession>
<comment type="subcellular location">
    <subcellularLocation>
        <location evidence="3 19">Cytoplasm</location>
    </subcellularLocation>
</comment>
<evidence type="ECO:0000256" key="6">
    <source>
        <dbReference type="ARBA" id="ARBA00012216"/>
    </source>
</evidence>
<comment type="pathway">
    <text evidence="4 19">Cell wall biogenesis; peptidoglycan biosynthesis.</text>
</comment>
<comment type="caution">
    <text evidence="24">The sequence shown here is derived from an EMBL/GenBank/DDBJ whole genome shotgun (WGS) entry which is preliminary data.</text>
</comment>
<dbReference type="InterPro" id="IPR011127">
    <property type="entry name" value="Dala_Dala_lig_N"/>
</dbReference>
<evidence type="ECO:0000256" key="8">
    <source>
        <dbReference type="ARBA" id="ARBA00022598"/>
    </source>
</evidence>
<dbReference type="EMBL" id="LCJM01000030">
    <property type="protein sequence ID" value="KKT77898.1"/>
    <property type="molecule type" value="Genomic_DNA"/>
</dbReference>
<sequence>MKTVAVIFGGQSTEHDVSIITALASVIKPLELTKQYKVEAVYIAKDGSWYWDEKLKDIKLYQSGEIEDFMRKAPKVHLLFDNGLTLVKSSQFAGRKMYKKIDVIFPAMHGTHGEDGELMGLLEMANVPYVGCDFRSSTVAMDKVLAKQVTESAGIQGTPWVWFSSSELSSPRKILESIKRLKYPLFVKPAHLGSSIGISRVEDEKGVMNALEVAAHYDDKVIVEQGVSNLIEVTLPIMGNIEPVPALLERPLTKPEDFFDFDMKYMQGGKKGKGNAKAGAQGYSEIPAQLPTEFYKRAEQTGLDIYKALGCSGIARVDMLIDGKTGKVYFNEVNPLPGGLYAHNWHKAGVSSVELVTKLLDFAQERWQAKQKIATSFSTNYLKQF</sequence>
<evidence type="ECO:0000256" key="3">
    <source>
        <dbReference type="ARBA" id="ARBA00004496"/>
    </source>
</evidence>
<evidence type="ECO:0000256" key="20">
    <source>
        <dbReference type="PIRSR" id="PIRSR039102-2"/>
    </source>
</evidence>
<evidence type="ECO:0000256" key="14">
    <source>
        <dbReference type="ARBA" id="ARBA00022984"/>
    </source>
</evidence>
<dbReference type="GO" id="GO:0071555">
    <property type="term" value="P:cell wall organization"/>
    <property type="evidence" value="ECO:0007669"/>
    <property type="project" value="UniProtKB-KW"/>
</dbReference>